<evidence type="ECO:0000256" key="1">
    <source>
        <dbReference type="SAM" id="MobiDB-lite"/>
    </source>
</evidence>
<keyword evidence="4" id="KW-1185">Reference proteome</keyword>
<comment type="caution">
    <text evidence="2">The sequence shown here is derived from an EMBL/GenBank/DDBJ whole genome shotgun (WGS) entry which is preliminary data.</text>
</comment>
<dbReference type="Proteomes" id="UP001230951">
    <property type="component" value="Unassembled WGS sequence"/>
</dbReference>
<dbReference type="EMBL" id="JAUSTF010000001">
    <property type="protein sequence ID" value="MDQ0178747.1"/>
    <property type="molecule type" value="Genomic_DNA"/>
</dbReference>
<proteinExistence type="predicted"/>
<evidence type="ECO:0000313" key="5">
    <source>
        <dbReference type="Proteomes" id="UP001242995"/>
    </source>
</evidence>
<organism evidence="2 5">
    <name type="scientific">Arthrobacter bambusae</name>
    <dbReference type="NCBI Taxonomy" id="1338426"/>
    <lineage>
        <taxon>Bacteria</taxon>
        <taxon>Bacillati</taxon>
        <taxon>Actinomycetota</taxon>
        <taxon>Actinomycetes</taxon>
        <taxon>Micrococcales</taxon>
        <taxon>Micrococcaceae</taxon>
        <taxon>Arthrobacter</taxon>
    </lineage>
</organism>
<protein>
    <submittedName>
        <fullName evidence="2">Uncharacterized protein</fullName>
    </submittedName>
</protein>
<dbReference type="Proteomes" id="UP001242995">
    <property type="component" value="Unassembled WGS sequence"/>
</dbReference>
<feature type="region of interest" description="Disordered" evidence="1">
    <location>
        <begin position="1"/>
        <end position="25"/>
    </location>
</feature>
<reference evidence="2 4" key="1">
    <citation type="submission" date="2023-07" db="EMBL/GenBank/DDBJ databases">
        <title>Sorghum-associated microbial communities from plants grown in Nebraska, USA.</title>
        <authorList>
            <person name="Schachtman D."/>
        </authorList>
    </citation>
    <scope>NUCLEOTIDE SEQUENCE</scope>
    <source>
        <strain evidence="2">DS1006</strain>
        <strain evidence="3 4">DS1016</strain>
    </source>
</reference>
<accession>A0AAW8DCK1</accession>
<dbReference type="AlphaFoldDB" id="A0AAW8DCK1"/>
<name>A0AAW8DCK1_9MICC</name>
<dbReference type="EMBL" id="JAUSRG010000006">
    <property type="protein sequence ID" value="MDP9905513.1"/>
    <property type="molecule type" value="Genomic_DNA"/>
</dbReference>
<evidence type="ECO:0000313" key="2">
    <source>
        <dbReference type="EMBL" id="MDP9905513.1"/>
    </source>
</evidence>
<evidence type="ECO:0000313" key="4">
    <source>
        <dbReference type="Proteomes" id="UP001230951"/>
    </source>
</evidence>
<gene>
    <name evidence="2" type="ORF">J2S90_002484</name>
    <name evidence="3" type="ORF">J2S93_000154</name>
</gene>
<evidence type="ECO:0000313" key="3">
    <source>
        <dbReference type="EMBL" id="MDQ0178747.1"/>
    </source>
</evidence>
<dbReference type="RefSeq" id="WP_306961592.1">
    <property type="nucleotide sequence ID" value="NZ_JAUSRG010000006.1"/>
</dbReference>
<sequence>MTADGSGTVELAGAASTDSRSVIESCEGLKPGDRIEARRGGTLYFSGRITELMPQFDLFWATDDQGERRIVEFQEYSVSRVHSDDVAAGVLQRQLL</sequence>